<sequence>LVYVSDVELASVGNMVMRHANMGSGTCDNDNNFTVCDIVLETPPLAVVFRSDAVIKTSTSGGRTVNIIRKSFLRNLCSVISEFVNIDWCG</sequence>
<accession>A0A0N4WNC8</accession>
<organism evidence="1">
    <name type="scientific">Haemonchus placei</name>
    <name type="common">Barber's pole worm</name>
    <dbReference type="NCBI Taxonomy" id="6290"/>
    <lineage>
        <taxon>Eukaryota</taxon>
        <taxon>Metazoa</taxon>
        <taxon>Ecdysozoa</taxon>
        <taxon>Nematoda</taxon>
        <taxon>Chromadorea</taxon>
        <taxon>Rhabditida</taxon>
        <taxon>Rhabditina</taxon>
        <taxon>Rhabditomorpha</taxon>
        <taxon>Strongyloidea</taxon>
        <taxon>Trichostrongylidae</taxon>
        <taxon>Haemonchus</taxon>
    </lineage>
</organism>
<protein>
    <submittedName>
        <fullName evidence="1">Adenylate kinase</fullName>
    </submittedName>
</protein>
<reference evidence="1" key="1">
    <citation type="submission" date="2017-02" db="UniProtKB">
        <authorList>
            <consortium name="WormBaseParasite"/>
        </authorList>
    </citation>
    <scope>IDENTIFICATION</scope>
</reference>
<dbReference type="WBParaSite" id="HPLM_0001278301-mRNA-1">
    <property type="protein sequence ID" value="HPLM_0001278301-mRNA-1"/>
    <property type="gene ID" value="HPLM_0001278301"/>
</dbReference>
<proteinExistence type="predicted"/>
<name>A0A0N4WNC8_HAEPC</name>
<evidence type="ECO:0000313" key="1">
    <source>
        <dbReference type="WBParaSite" id="HPLM_0001278301-mRNA-1"/>
    </source>
</evidence>
<dbReference type="AlphaFoldDB" id="A0A0N4WNC8"/>